<dbReference type="SMART" id="SM00042">
    <property type="entry name" value="CUB"/>
    <property type="match status" value="2"/>
</dbReference>
<evidence type="ECO:0000256" key="10">
    <source>
        <dbReference type="PROSITE-ProRule" id="PRU00124"/>
    </source>
</evidence>
<feature type="disulfide bond" evidence="10">
    <location>
        <begin position="580"/>
        <end position="592"/>
    </location>
</feature>
<keyword evidence="9 10" id="KW-1015">Disulfide bond</keyword>
<dbReference type="GO" id="GO:0016020">
    <property type="term" value="C:membrane"/>
    <property type="evidence" value="ECO:0007669"/>
    <property type="project" value="UniProtKB-SubCell"/>
</dbReference>
<dbReference type="InterPro" id="IPR043504">
    <property type="entry name" value="Peptidase_S1_PA_chymotrypsin"/>
</dbReference>
<dbReference type="FunFam" id="4.10.400.10:FF:000117">
    <property type="entry name" value="Suppressor of tumorigenicity 14 protein homolog"/>
    <property type="match status" value="1"/>
</dbReference>
<dbReference type="Pfam" id="PF00431">
    <property type="entry name" value="CUB"/>
    <property type="match status" value="2"/>
</dbReference>
<dbReference type="Pfam" id="PF00089">
    <property type="entry name" value="Trypsin"/>
    <property type="match status" value="1"/>
</dbReference>
<feature type="disulfide bond" evidence="10">
    <location>
        <begin position="563"/>
        <end position="578"/>
    </location>
</feature>
<evidence type="ECO:0000256" key="5">
    <source>
        <dbReference type="ARBA" id="ARBA00022825"/>
    </source>
</evidence>
<dbReference type="SMART" id="SM00020">
    <property type="entry name" value="Tryp_SPc"/>
    <property type="match status" value="1"/>
</dbReference>
<dbReference type="GO" id="GO:0006508">
    <property type="term" value="P:proteolysis"/>
    <property type="evidence" value="ECO:0007669"/>
    <property type="project" value="UniProtKB-KW"/>
</dbReference>
<feature type="disulfide bond" evidence="10">
    <location>
        <begin position="527"/>
        <end position="542"/>
    </location>
</feature>
<comment type="subcellular location">
    <subcellularLocation>
        <location evidence="1">Membrane</location>
        <topology evidence="1">Single-pass type II membrane protein</topology>
    </subcellularLocation>
</comment>
<dbReference type="SUPFAM" id="SSF57424">
    <property type="entry name" value="LDL receptor-like module"/>
    <property type="match status" value="4"/>
</dbReference>
<keyword evidence="4 11" id="KW-0378">Hydrolase</keyword>
<keyword evidence="3 12" id="KW-0812">Transmembrane</keyword>
<dbReference type="Gene3D" id="4.10.400.10">
    <property type="entry name" value="Low-density Lipoprotein Receptor"/>
    <property type="match status" value="4"/>
</dbReference>
<dbReference type="Pfam" id="PF01390">
    <property type="entry name" value="SEA"/>
    <property type="match status" value="1"/>
</dbReference>
<protein>
    <submittedName>
        <fullName evidence="16">Suppressor of tumorigenicity 14</fullName>
    </submittedName>
</protein>
<dbReference type="PANTHER" id="PTHR24252:SF17">
    <property type="entry name" value="SUPPRESSOR OF TUMORIGENICITY 14 PROTEIN HOMOLOG-RELATED"/>
    <property type="match status" value="1"/>
</dbReference>
<proteinExistence type="predicted"/>
<comment type="caution">
    <text evidence="10">Lacks conserved residue(s) required for the propagation of feature annotation.</text>
</comment>
<dbReference type="SUPFAM" id="SSF49854">
    <property type="entry name" value="Spermadhesin, CUB domain"/>
    <property type="match status" value="2"/>
</dbReference>
<dbReference type="InterPro" id="IPR033116">
    <property type="entry name" value="TRYPSIN_SER"/>
</dbReference>
<dbReference type="FunFam" id="4.10.400.10:FF:000119">
    <property type="entry name" value="Suppressor of tumorigenicity 14 protein homolog"/>
    <property type="match status" value="1"/>
</dbReference>
<dbReference type="InterPro" id="IPR023415">
    <property type="entry name" value="LDLR_class-A_CS"/>
</dbReference>
<evidence type="ECO:0000256" key="6">
    <source>
        <dbReference type="ARBA" id="ARBA00022968"/>
    </source>
</evidence>
<keyword evidence="5 11" id="KW-0720">Serine protease</keyword>
<evidence type="ECO:0000259" key="13">
    <source>
        <dbReference type="PROSITE" id="PS01180"/>
    </source>
</evidence>
<dbReference type="PROSITE" id="PS00134">
    <property type="entry name" value="TRYPSIN_HIS"/>
    <property type="match status" value="1"/>
</dbReference>
<dbReference type="InterPro" id="IPR036364">
    <property type="entry name" value="SEA_dom_sf"/>
</dbReference>
<evidence type="ECO:0000256" key="9">
    <source>
        <dbReference type="ARBA" id="ARBA00023157"/>
    </source>
</evidence>
<keyword evidence="8 12" id="KW-0472">Membrane</keyword>
<feature type="domain" description="Peptidase S1" evidence="15">
    <location>
        <begin position="671"/>
        <end position="910"/>
    </location>
</feature>
<dbReference type="Proteomes" id="UP000197619">
    <property type="component" value="Unassembled WGS sequence"/>
</dbReference>
<dbReference type="InterPro" id="IPR000859">
    <property type="entry name" value="CUB_dom"/>
</dbReference>
<evidence type="ECO:0000256" key="4">
    <source>
        <dbReference type="ARBA" id="ARBA00022801"/>
    </source>
</evidence>
<dbReference type="AlphaFoldDB" id="A0A218UP53"/>
<dbReference type="Gene3D" id="3.30.70.960">
    <property type="entry name" value="SEA domain"/>
    <property type="match status" value="1"/>
</dbReference>
<dbReference type="InterPro" id="IPR001254">
    <property type="entry name" value="Trypsin_dom"/>
</dbReference>
<dbReference type="PROSITE" id="PS50068">
    <property type="entry name" value="LDLRA_2"/>
    <property type="match status" value="4"/>
</dbReference>
<evidence type="ECO:0000313" key="17">
    <source>
        <dbReference type="Proteomes" id="UP000197619"/>
    </source>
</evidence>
<feature type="disulfide bond" evidence="10">
    <location>
        <begin position="515"/>
        <end position="533"/>
    </location>
</feature>
<feature type="disulfide bond" evidence="10">
    <location>
        <begin position="623"/>
        <end position="635"/>
    </location>
</feature>
<dbReference type="PROSITE" id="PS01180">
    <property type="entry name" value="CUB"/>
    <property type="match status" value="2"/>
</dbReference>
<dbReference type="CDD" id="cd00112">
    <property type="entry name" value="LDLa"/>
    <property type="match status" value="4"/>
</dbReference>
<dbReference type="InterPro" id="IPR036055">
    <property type="entry name" value="LDL_receptor-like_sf"/>
</dbReference>
<dbReference type="SUPFAM" id="SSF82671">
    <property type="entry name" value="SEA domain"/>
    <property type="match status" value="1"/>
</dbReference>
<dbReference type="Gene3D" id="2.40.10.10">
    <property type="entry name" value="Trypsin-like serine proteases"/>
    <property type="match status" value="2"/>
</dbReference>
<gene>
    <name evidence="16" type="primary">ST14</name>
    <name evidence="16" type="ORF">RLOC_00013786</name>
</gene>
<dbReference type="PROSITE" id="PS50024">
    <property type="entry name" value="SEA"/>
    <property type="match status" value="1"/>
</dbReference>
<dbReference type="STRING" id="299123.ENSLSDP00000000727"/>
<dbReference type="SMART" id="SM00192">
    <property type="entry name" value="LDLa"/>
    <property type="match status" value="4"/>
</dbReference>
<dbReference type="CDD" id="cd00041">
    <property type="entry name" value="CUB"/>
    <property type="match status" value="2"/>
</dbReference>
<evidence type="ECO:0000256" key="1">
    <source>
        <dbReference type="ARBA" id="ARBA00004606"/>
    </source>
</evidence>
<dbReference type="EMBL" id="MUZQ01000201">
    <property type="protein sequence ID" value="OWK55436.1"/>
    <property type="molecule type" value="Genomic_DNA"/>
</dbReference>
<evidence type="ECO:0000259" key="14">
    <source>
        <dbReference type="PROSITE" id="PS50024"/>
    </source>
</evidence>
<feature type="disulfide bond" evidence="10">
    <location>
        <begin position="643"/>
        <end position="658"/>
    </location>
</feature>
<feature type="domain" description="SEA" evidence="14">
    <location>
        <begin position="142"/>
        <end position="260"/>
    </location>
</feature>
<dbReference type="InterPro" id="IPR018114">
    <property type="entry name" value="TRYPSIN_HIS"/>
</dbReference>
<evidence type="ECO:0000256" key="11">
    <source>
        <dbReference type="RuleBase" id="RU363034"/>
    </source>
</evidence>
<dbReference type="InterPro" id="IPR002172">
    <property type="entry name" value="LDrepeatLR_classA_rpt"/>
</dbReference>
<keyword evidence="17" id="KW-1185">Reference proteome</keyword>
<dbReference type="PROSITE" id="PS00135">
    <property type="entry name" value="TRYPSIN_SER"/>
    <property type="match status" value="1"/>
</dbReference>
<evidence type="ECO:0000256" key="3">
    <source>
        <dbReference type="ARBA" id="ARBA00022692"/>
    </source>
</evidence>
<comment type="caution">
    <text evidence="16">The sequence shown here is derived from an EMBL/GenBank/DDBJ whole genome shotgun (WGS) entry which is preliminary data.</text>
</comment>
<feature type="disulfide bond" evidence="10">
    <location>
        <begin position="544"/>
        <end position="556"/>
    </location>
</feature>
<name>A0A218UP53_9PASE</name>
<feature type="domain" description="CUB" evidence="13">
    <location>
        <begin position="271"/>
        <end position="390"/>
    </location>
</feature>
<dbReference type="PRINTS" id="PR00261">
    <property type="entry name" value="LDLRECEPTOR"/>
</dbReference>
<dbReference type="PROSITE" id="PS50240">
    <property type="entry name" value="TRYPSIN_DOM"/>
    <property type="match status" value="1"/>
</dbReference>
<dbReference type="Gene3D" id="2.60.120.290">
    <property type="entry name" value="Spermadhesin, CUB domain"/>
    <property type="match status" value="2"/>
</dbReference>
<evidence type="ECO:0000256" key="12">
    <source>
        <dbReference type="SAM" id="Phobius"/>
    </source>
</evidence>
<evidence type="ECO:0000256" key="2">
    <source>
        <dbReference type="ARBA" id="ARBA00022670"/>
    </source>
</evidence>
<keyword evidence="7 12" id="KW-1133">Transmembrane helix</keyword>
<dbReference type="CDD" id="cd00190">
    <property type="entry name" value="Tryp_SPc"/>
    <property type="match status" value="1"/>
</dbReference>
<dbReference type="GO" id="GO:0004252">
    <property type="term" value="F:serine-type endopeptidase activity"/>
    <property type="evidence" value="ECO:0007669"/>
    <property type="project" value="InterPro"/>
</dbReference>
<evidence type="ECO:0000256" key="8">
    <source>
        <dbReference type="ARBA" id="ARBA00023136"/>
    </source>
</evidence>
<dbReference type="Pfam" id="PF00057">
    <property type="entry name" value="Ldl_recept_a"/>
    <property type="match status" value="4"/>
</dbReference>
<feature type="disulfide bond" evidence="10">
    <location>
        <begin position="587"/>
        <end position="605"/>
    </location>
</feature>
<evidence type="ECO:0000259" key="15">
    <source>
        <dbReference type="PROSITE" id="PS50240"/>
    </source>
</evidence>
<dbReference type="PANTHER" id="PTHR24252">
    <property type="entry name" value="ACROSIN-RELATED"/>
    <property type="match status" value="1"/>
</dbReference>
<dbReference type="FunFam" id="2.60.120.290:FF:000036">
    <property type="entry name" value="Suppressor of tumorigenicity 14 protein homolog"/>
    <property type="match status" value="1"/>
</dbReference>
<reference evidence="16 17" key="1">
    <citation type="submission" date="2017-05" db="EMBL/GenBank/DDBJ databases">
        <title>Genome of assembly of the Bengalese finch, Lonchura striata domestica.</title>
        <authorList>
            <person name="Colquitt B.M."/>
            <person name="Brainard M.S."/>
        </authorList>
    </citation>
    <scope>NUCLEOTIDE SEQUENCE [LARGE SCALE GENOMIC DNA]</scope>
    <source>
        <strain evidence="16">White83orange57</strain>
    </source>
</reference>
<dbReference type="InterPro" id="IPR000082">
    <property type="entry name" value="SEA_dom"/>
</dbReference>
<keyword evidence="6" id="KW-0735">Signal-anchor</keyword>
<dbReference type="FunFam" id="3.30.70.960:FF:000006">
    <property type="entry name" value="Suppressor of tumorigenicity 14 protein homolog"/>
    <property type="match status" value="1"/>
</dbReference>
<organism evidence="16 17">
    <name type="scientific">Lonchura striata</name>
    <name type="common">white-rumped munia</name>
    <dbReference type="NCBI Taxonomy" id="40157"/>
    <lineage>
        <taxon>Eukaryota</taxon>
        <taxon>Metazoa</taxon>
        <taxon>Chordata</taxon>
        <taxon>Craniata</taxon>
        <taxon>Vertebrata</taxon>
        <taxon>Euteleostomi</taxon>
        <taxon>Archelosauria</taxon>
        <taxon>Archosauria</taxon>
        <taxon>Dinosauria</taxon>
        <taxon>Saurischia</taxon>
        <taxon>Theropoda</taxon>
        <taxon>Coelurosauria</taxon>
        <taxon>Aves</taxon>
        <taxon>Neognathae</taxon>
        <taxon>Neoaves</taxon>
        <taxon>Telluraves</taxon>
        <taxon>Australaves</taxon>
        <taxon>Passeriformes</taxon>
        <taxon>Passeroidea</taxon>
        <taxon>Estrildidae</taxon>
        <taxon>Estrildinae</taxon>
        <taxon>Lonchura</taxon>
    </lineage>
</organism>
<sequence length="911" mass="101561">MERGPPARGAAARYSAQLQHVQSPSCPREAQIRSRCGELCPHHCQCWEERILQDLLQAALWLDLPKPGFENSFPTVLHSLLSQDMNNLDEGVEFLPAMNSKKMEKRGPKRQVVVTVLIIIFLLVSLTTGLLFWHFKYRNTPVQKVFNGHLRVLNWEFLDAYENSSSPEFSMLAKKVKSTVEEIYRNHADIGPYHRETVITAFSEGSVIAYYWSEFLVPKYREGSLDRAMADKQSLVQRWNPRLRNPMLKVESVIAFPVDPSIAHSARDNSCMFSLHAKEGKVTSFTTPGFPNSPYPNNALCYWALRADASSSISLTFKTLELEPCRDDSDYIKVYDSLSPVEPHALVRLCGNYAPSYNLTFLSSQNVMLVTLVTNKEGRFPGFKAEFFQLPKMKACGGILKGDSGTFTTPYYPAHYPPDMDCVWNIEVPSIKSVKVRFNMFFVLEPGIPVSSCTKDYVQINGTRYCGERSQFVVASTTNKIELQFHSDQSYTDTGFSAEFLSYDSSDPCPGKFTCNTGRCIDRSMRCDGWLDCVDGSDERSCTCTEQQFRCQNGWCKPKFWVCDNVNDCGDNSDELQCSCSADSFKCNNGKCVPSTQKCDGKDDCGDGSDEGSCSTGQTIVPCKEYTYKCRSGRCISKQNPECDGEQDCEDHSDEDNCNCGLRSYVRKSRIVGGQNSDVGEWPWQVSLHVKSQGHICGASLVSASWLVSAAHCFLPLQGIRYSDPSLWTAYLGLTDQGDRSGPNVQTRKIKRIISHPFFNDYTYDYDIAVLELQSPVTFTAVVQPICLPDATHNFPVGKDLWVTGWGATAEGGTGASILQKAEIRLINQTVCNQLLTDQLTPRMMCVGILTGGVDACQGDSGGPLVSVEPSSRMFLAGVVSWGDGCAQRNKPGVYSRLTSLRDWIQEHTGL</sequence>
<feature type="disulfide bond" evidence="10">
    <location>
        <begin position="551"/>
        <end position="569"/>
    </location>
</feature>
<dbReference type="FunFam" id="2.40.10.10:FF:000003">
    <property type="entry name" value="Transmembrane serine protease 3"/>
    <property type="match status" value="1"/>
</dbReference>
<accession>A0A218UP53</accession>
<feature type="disulfide bond" evidence="10">
    <location>
        <begin position="599"/>
        <end position="614"/>
    </location>
</feature>
<dbReference type="InterPro" id="IPR035914">
    <property type="entry name" value="Sperma_CUB_dom_sf"/>
</dbReference>
<evidence type="ECO:0000313" key="16">
    <source>
        <dbReference type="EMBL" id="OWK55436.1"/>
    </source>
</evidence>
<feature type="transmembrane region" description="Helical" evidence="12">
    <location>
        <begin position="112"/>
        <end position="135"/>
    </location>
</feature>
<keyword evidence="2 11" id="KW-0645">Protease</keyword>
<dbReference type="InterPro" id="IPR009003">
    <property type="entry name" value="Peptidase_S1_PA"/>
</dbReference>
<evidence type="ECO:0000256" key="7">
    <source>
        <dbReference type="ARBA" id="ARBA00022989"/>
    </source>
</evidence>
<feature type="domain" description="CUB" evidence="13">
    <location>
        <begin position="396"/>
        <end position="503"/>
    </location>
</feature>
<dbReference type="SUPFAM" id="SSF50494">
    <property type="entry name" value="Trypsin-like serine proteases"/>
    <property type="match status" value="1"/>
</dbReference>
<dbReference type="PROSITE" id="PS01209">
    <property type="entry name" value="LDLRA_1"/>
    <property type="match status" value="1"/>
</dbReference>